<keyword evidence="4" id="KW-1185">Reference proteome</keyword>
<dbReference type="Proteomes" id="UP000218418">
    <property type="component" value="Chromosome"/>
</dbReference>
<evidence type="ECO:0000313" key="4">
    <source>
        <dbReference type="Proteomes" id="UP000218418"/>
    </source>
</evidence>
<dbReference type="OrthoDB" id="9806565at2"/>
<dbReference type="InterPro" id="IPR002938">
    <property type="entry name" value="FAD-bd"/>
</dbReference>
<dbReference type="Pfam" id="PF01494">
    <property type="entry name" value="FAD_binding_3"/>
    <property type="match status" value="1"/>
</dbReference>
<gene>
    <name evidence="3" type="ORF">NIES267_52460</name>
</gene>
<evidence type="ECO:0000256" key="1">
    <source>
        <dbReference type="ARBA" id="ARBA00023002"/>
    </source>
</evidence>
<dbReference type="PANTHER" id="PTHR43476:SF5">
    <property type="entry name" value="FAD-DEPENDENT MONOOXYGENASE"/>
    <property type="match status" value="1"/>
</dbReference>
<reference evidence="3 4" key="1">
    <citation type="submission" date="2017-06" db="EMBL/GenBank/DDBJ databases">
        <title>Genome sequencing of cyanobaciteial culture collection at National Institute for Environmental Studies (NIES).</title>
        <authorList>
            <person name="Hirose Y."/>
            <person name="Shimura Y."/>
            <person name="Fujisawa T."/>
            <person name="Nakamura Y."/>
            <person name="Kawachi M."/>
        </authorList>
    </citation>
    <scope>NUCLEOTIDE SEQUENCE [LARGE SCALE GENOMIC DNA]</scope>
    <source>
        <strain evidence="3 4">NIES-267</strain>
    </source>
</reference>
<keyword evidence="1" id="KW-0560">Oxidoreductase</keyword>
<accession>A0A1Z4LWV9</accession>
<dbReference type="GO" id="GO:0004497">
    <property type="term" value="F:monooxygenase activity"/>
    <property type="evidence" value="ECO:0007669"/>
    <property type="project" value="UniProtKB-KW"/>
</dbReference>
<keyword evidence="3" id="KW-0503">Monooxygenase</keyword>
<dbReference type="InterPro" id="IPR050631">
    <property type="entry name" value="PheA/TfdB_FAD_monoxygenase"/>
</dbReference>
<dbReference type="PANTHER" id="PTHR43476">
    <property type="entry name" value="3-(3-HYDROXY-PHENYL)PROPIONATE/3-HYDROXYCINNAMIC ACID HYDROXYLASE"/>
    <property type="match status" value="1"/>
</dbReference>
<dbReference type="EMBL" id="AP018227">
    <property type="protein sequence ID" value="BAY85745.1"/>
    <property type="molecule type" value="Genomic_DNA"/>
</dbReference>
<organism evidence="3 4">
    <name type="scientific">Calothrix parasitica NIES-267</name>
    <dbReference type="NCBI Taxonomy" id="1973488"/>
    <lineage>
        <taxon>Bacteria</taxon>
        <taxon>Bacillati</taxon>
        <taxon>Cyanobacteriota</taxon>
        <taxon>Cyanophyceae</taxon>
        <taxon>Nostocales</taxon>
        <taxon>Calotrichaceae</taxon>
        <taxon>Calothrix</taxon>
    </lineage>
</organism>
<dbReference type="AlphaFoldDB" id="A0A1Z4LWV9"/>
<proteinExistence type="predicted"/>
<dbReference type="PRINTS" id="PR00420">
    <property type="entry name" value="RNGMNOXGNASE"/>
</dbReference>
<protein>
    <submittedName>
        <fullName evidence="3">Putative monooxygenase, FAD-binding protein</fullName>
    </submittedName>
</protein>
<feature type="domain" description="FAD-binding" evidence="2">
    <location>
        <begin position="3"/>
        <end position="330"/>
    </location>
</feature>
<dbReference type="InterPro" id="IPR036188">
    <property type="entry name" value="FAD/NAD-bd_sf"/>
</dbReference>
<name>A0A1Z4LWV9_9CYAN</name>
<evidence type="ECO:0000259" key="2">
    <source>
        <dbReference type="Pfam" id="PF01494"/>
    </source>
</evidence>
<evidence type="ECO:0000313" key="3">
    <source>
        <dbReference type="EMBL" id="BAY85745.1"/>
    </source>
</evidence>
<sequence>MKKVAIVGGGPTGVTLALMLVQRDIVVTLIEAASDFHRVFRGEALMPSGLNAFDEMGLSEILEQIPHRQLNAWEFILNKKSLFKVDEPIETDTQSCTLFPQPPLLETLILEARKYHHFEFIQGVAVKDLLSIDNRIAGVKLADGREITADIVIGADGRNSIIRQRAGLELKQQPKSMDILWFKLAAHSKFVTENVFSAIGDGENAFAVFHGAEPGKLHLGWTISENNKNINTSKLTKAEWAKMFASISPSWLAEHFINNAESIEKPIKLSVVVGLCPFWYAPGLLLLGDAAHPMSPIRAQGINVALRDVIVAVNHLVPVLSKESENKQIDKVLSQIQKEREPEIIRIQQLQKAEARQHEILPKNLFLRKIVFRLARLVNQAVRLSWIQRQKKMRQGVTQVKLEV</sequence>
<dbReference type="GO" id="GO:0071949">
    <property type="term" value="F:FAD binding"/>
    <property type="evidence" value="ECO:0007669"/>
    <property type="project" value="InterPro"/>
</dbReference>
<dbReference type="Gene3D" id="3.50.50.60">
    <property type="entry name" value="FAD/NAD(P)-binding domain"/>
    <property type="match status" value="2"/>
</dbReference>
<dbReference type="SUPFAM" id="SSF51905">
    <property type="entry name" value="FAD/NAD(P)-binding domain"/>
    <property type="match status" value="1"/>
</dbReference>